<name>A0A9X3IQW0_9GAMM</name>
<organism evidence="2 3">
    <name type="scientific">Parathalassolituus penaei</name>
    <dbReference type="NCBI Taxonomy" id="2997323"/>
    <lineage>
        <taxon>Bacteria</taxon>
        <taxon>Pseudomonadati</taxon>
        <taxon>Pseudomonadota</taxon>
        <taxon>Gammaproteobacteria</taxon>
        <taxon>Oceanospirillales</taxon>
        <taxon>Oceanospirillaceae</taxon>
        <taxon>Parathalassolituus</taxon>
    </lineage>
</organism>
<comment type="caution">
    <text evidence="2">The sequence shown here is derived from an EMBL/GenBank/DDBJ whole genome shotgun (WGS) entry which is preliminary data.</text>
</comment>
<keyword evidence="3" id="KW-1185">Reference proteome</keyword>
<gene>
    <name evidence="2" type="ORF">OUO13_03335</name>
</gene>
<evidence type="ECO:0000313" key="3">
    <source>
        <dbReference type="Proteomes" id="UP001150830"/>
    </source>
</evidence>
<keyword evidence="1" id="KW-1133">Transmembrane helix</keyword>
<keyword evidence="1" id="KW-0812">Transmembrane</keyword>
<dbReference type="RefSeq" id="WP_283172424.1">
    <property type="nucleotide sequence ID" value="NZ_JAPNOA010000016.1"/>
</dbReference>
<dbReference type="Proteomes" id="UP001150830">
    <property type="component" value="Unassembled WGS sequence"/>
</dbReference>
<accession>A0A9X3IQW0</accession>
<dbReference type="NCBIfam" id="TIGR02532">
    <property type="entry name" value="IV_pilin_GFxxxE"/>
    <property type="match status" value="1"/>
</dbReference>
<dbReference type="PROSITE" id="PS00409">
    <property type="entry name" value="PROKAR_NTER_METHYL"/>
    <property type="match status" value="1"/>
</dbReference>
<dbReference type="AlphaFoldDB" id="A0A9X3IQW0"/>
<evidence type="ECO:0000313" key="2">
    <source>
        <dbReference type="EMBL" id="MCY0964206.1"/>
    </source>
</evidence>
<reference evidence="2" key="1">
    <citation type="submission" date="2022-11" db="EMBL/GenBank/DDBJ databases">
        <title>Parathalassolutuus dongxingensis gen. nov., sp. nov., a novel member of family Oceanospirillaceae isolated from a coastal shrimp pond in Guangxi, China.</title>
        <authorList>
            <person name="Chen H."/>
        </authorList>
    </citation>
    <scope>NUCLEOTIDE SEQUENCE</scope>
    <source>
        <strain evidence="2">G-43</strain>
    </source>
</reference>
<dbReference type="EMBL" id="JAPNOA010000016">
    <property type="protein sequence ID" value="MCY0964206.1"/>
    <property type="molecule type" value="Genomic_DNA"/>
</dbReference>
<sequence length="174" mass="18422">MREYASHSSGRGGRQHSRGFSLIESVITIVVLGVALTAVGRGLYNRIGHSSDTLWEVRALQLGQSYLDDALSLAYQENSPTGGGAVGNCVIGGRENGENNRSRYDDVDDYNGLSEQGSFLDNSVQTDYSQYQVSITVSCANATGGASVSSKLVQVQVTGPAGLQVRLAAVRGDF</sequence>
<dbReference type="InterPro" id="IPR012902">
    <property type="entry name" value="N_methyl_site"/>
</dbReference>
<evidence type="ECO:0000256" key="1">
    <source>
        <dbReference type="SAM" id="Phobius"/>
    </source>
</evidence>
<proteinExistence type="predicted"/>
<protein>
    <submittedName>
        <fullName evidence="2">Type II secretion system protein</fullName>
    </submittedName>
</protein>
<keyword evidence="1" id="KW-0472">Membrane</keyword>
<feature type="transmembrane region" description="Helical" evidence="1">
    <location>
        <begin position="21"/>
        <end position="44"/>
    </location>
</feature>
<dbReference type="Pfam" id="PF07963">
    <property type="entry name" value="N_methyl"/>
    <property type="match status" value="1"/>
</dbReference>